<evidence type="ECO:0000313" key="1">
    <source>
        <dbReference type="EMBL" id="CAG8482222.1"/>
    </source>
</evidence>
<organism evidence="1 2">
    <name type="scientific">Racocetra persica</name>
    <dbReference type="NCBI Taxonomy" id="160502"/>
    <lineage>
        <taxon>Eukaryota</taxon>
        <taxon>Fungi</taxon>
        <taxon>Fungi incertae sedis</taxon>
        <taxon>Mucoromycota</taxon>
        <taxon>Glomeromycotina</taxon>
        <taxon>Glomeromycetes</taxon>
        <taxon>Diversisporales</taxon>
        <taxon>Gigasporaceae</taxon>
        <taxon>Racocetra</taxon>
    </lineage>
</organism>
<evidence type="ECO:0000313" key="2">
    <source>
        <dbReference type="Proteomes" id="UP000789920"/>
    </source>
</evidence>
<accession>A0ACA9KNN1</accession>
<reference evidence="1" key="1">
    <citation type="submission" date="2021-06" db="EMBL/GenBank/DDBJ databases">
        <authorList>
            <person name="Kallberg Y."/>
            <person name="Tangrot J."/>
            <person name="Rosling A."/>
        </authorList>
    </citation>
    <scope>NUCLEOTIDE SEQUENCE</scope>
    <source>
        <strain evidence="1">MA461A</strain>
    </source>
</reference>
<comment type="caution">
    <text evidence="1">The sequence shown here is derived from an EMBL/GenBank/DDBJ whole genome shotgun (WGS) entry which is preliminary data.</text>
</comment>
<name>A0ACA9KNN1_9GLOM</name>
<keyword evidence="2" id="KW-1185">Reference proteome</keyword>
<proteinExistence type="predicted"/>
<sequence>MLVRHSYNSVTNNKYVPSNVIISYTNKNNQYNAMKNNLQKTTYLNNESQSLGISGKEKSRSHEVLDNQLNIHTNEHPPESNDIDSIPENINQNNSSDTDNSTIPSSDTRKGVDAATTNNNNSIMDVSINLLLSQDKNAKQARKGLRPLLPLKK</sequence>
<gene>
    <name evidence="1" type="ORF">RPERSI_LOCUS1028</name>
</gene>
<dbReference type="Proteomes" id="UP000789920">
    <property type="component" value="Unassembled WGS sequence"/>
</dbReference>
<dbReference type="EMBL" id="CAJVQC010000849">
    <property type="protein sequence ID" value="CAG8482222.1"/>
    <property type="molecule type" value="Genomic_DNA"/>
</dbReference>
<protein>
    <submittedName>
        <fullName evidence="1">17220_t:CDS:1</fullName>
    </submittedName>
</protein>